<reference evidence="2" key="1">
    <citation type="submission" date="2018-05" db="EMBL/GenBank/DDBJ databases">
        <authorList>
            <person name="Lanie J.A."/>
            <person name="Ng W.-L."/>
            <person name="Kazmierczak K.M."/>
            <person name="Andrzejewski T.M."/>
            <person name="Davidsen T.M."/>
            <person name="Wayne K.J."/>
            <person name="Tettelin H."/>
            <person name="Glass J.I."/>
            <person name="Rusch D."/>
            <person name="Podicherti R."/>
            <person name="Tsui H.-C.T."/>
            <person name="Winkler M.E."/>
        </authorList>
    </citation>
    <scope>NUCLEOTIDE SEQUENCE</scope>
</reference>
<dbReference type="AlphaFoldDB" id="A0A382FMY0"/>
<dbReference type="Gene3D" id="2.60.120.10">
    <property type="entry name" value="Jelly Rolls"/>
    <property type="match status" value="1"/>
</dbReference>
<dbReference type="EMBL" id="UINC01050709">
    <property type="protein sequence ID" value="SVB63992.1"/>
    <property type="molecule type" value="Genomic_DNA"/>
</dbReference>
<sequence length="170" mass="18765">MDDLLVTKDLMNLALFNGIEYQQIEQLREAAQRLDLEPGVTLCNPLTVDEDLYLLLGGRLRLESADGAKLADLKPVRIIGEMGVLTGLSRSSRVVVEEKADVLAISRALLQDLAENDPDVGARLLINLCKTLYERVFGMNGDIEKLHQRVDALATRLKELAPDDPLLSEG</sequence>
<feature type="domain" description="Cyclic nucleotide-binding" evidence="1">
    <location>
        <begin position="15"/>
        <end position="131"/>
    </location>
</feature>
<organism evidence="2">
    <name type="scientific">marine metagenome</name>
    <dbReference type="NCBI Taxonomy" id="408172"/>
    <lineage>
        <taxon>unclassified sequences</taxon>
        <taxon>metagenomes</taxon>
        <taxon>ecological metagenomes</taxon>
    </lineage>
</organism>
<dbReference type="InterPro" id="IPR014710">
    <property type="entry name" value="RmlC-like_jellyroll"/>
</dbReference>
<name>A0A382FMY0_9ZZZZ</name>
<proteinExistence type="predicted"/>
<dbReference type="InterPro" id="IPR000595">
    <property type="entry name" value="cNMP-bd_dom"/>
</dbReference>
<accession>A0A382FMY0</accession>
<protein>
    <recommendedName>
        <fullName evidence="1">Cyclic nucleotide-binding domain-containing protein</fullName>
    </recommendedName>
</protein>
<evidence type="ECO:0000313" key="2">
    <source>
        <dbReference type="EMBL" id="SVB63992.1"/>
    </source>
</evidence>
<evidence type="ECO:0000259" key="1">
    <source>
        <dbReference type="PROSITE" id="PS50042"/>
    </source>
</evidence>
<dbReference type="Pfam" id="PF00027">
    <property type="entry name" value="cNMP_binding"/>
    <property type="match status" value="1"/>
</dbReference>
<dbReference type="PROSITE" id="PS50042">
    <property type="entry name" value="CNMP_BINDING_3"/>
    <property type="match status" value="1"/>
</dbReference>
<gene>
    <name evidence="2" type="ORF">METZ01_LOCUS216846</name>
</gene>
<dbReference type="SUPFAM" id="SSF51206">
    <property type="entry name" value="cAMP-binding domain-like"/>
    <property type="match status" value="1"/>
</dbReference>
<dbReference type="InterPro" id="IPR018490">
    <property type="entry name" value="cNMP-bd_dom_sf"/>
</dbReference>
<dbReference type="SMART" id="SM00100">
    <property type="entry name" value="cNMP"/>
    <property type="match status" value="1"/>
</dbReference>